<feature type="domain" description="Agenet" evidence="4">
    <location>
        <begin position="2"/>
        <end position="68"/>
    </location>
</feature>
<evidence type="ECO:0000256" key="3">
    <source>
        <dbReference type="SAM" id="MobiDB-lite"/>
    </source>
</evidence>
<feature type="compositionally biased region" description="Polar residues" evidence="3">
    <location>
        <begin position="340"/>
        <end position="351"/>
    </location>
</feature>
<evidence type="ECO:0000313" key="5">
    <source>
        <dbReference type="EMBL" id="KAF5190428.1"/>
    </source>
</evidence>
<feature type="region of interest" description="Disordered" evidence="3">
    <location>
        <begin position="561"/>
        <end position="582"/>
    </location>
</feature>
<evidence type="ECO:0000256" key="2">
    <source>
        <dbReference type="ARBA" id="ARBA00022604"/>
    </source>
</evidence>
<dbReference type="Pfam" id="PF05266">
    <property type="entry name" value="DUF724"/>
    <property type="match status" value="1"/>
</dbReference>
<protein>
    <recommendedName>
        <fullName evidence="4">Agenet domain-containing protein</fullName>
    </recommendedName>
</protein>
<dbReference type="Pfam" id="PF05641">
    <property type="entry name" value="Agenet"/>
    <property type="match status" value="1"/>
</dbReference>
<dbReference type="CDD" id="cd20405">
    <property type="entry name" value="Tudor_Agenet_AtDUF_rpt1_3"/>
    <property type="match status" value="1"/>
</dbReference>
<keyword evidence="6" id="KW-1185">Reference proteome</keyword>
<sequence length="648" mass="73570">MEKGKEVEVSNKEGFEGAWLVATVIRPSSVNKNIILVEYQTLFDEEENIPLQGYVDLLHLRPLPPTQKNWIFQLNEGVEAYFIHGWWKGVISKVLEDSKYTVYFKTFEEEIDFQYWELRTHREWVGGRWTSSQDQDTTFMEQIEGSGRSLNPTGRPALNIDKVTQPSLSEAMDNYWENIVFTTDEEPSANEAHSSSDPALTTQEMSSTSKATDEFVTPCEKIRGGEETDTTLSLKRCHALGTSKGSGVEAQNALSFSTVKVQSNVMEAEHSEDISVPKPYVQCQKELHAVLRTQQMNDPLFDTGIAEAEKPKESVAERKRGRPSGSDRRKAIWKGKTQESRTSNSQTSGMSFQAKGTVDEITNNDLNRSKLLSPTMEEHQTPLFLEQSNLPTDEDNSDAQLLANEAITSKENSSRSFKHSEFSFEARGDEKVLQPSVNDTRNAHSSPMQLDDGSLLLEKESLPFIKSSNLWGTFESLDVFRLVPQCPHFQPLEKENEVLREGTALGKMINFANLMESTCKAHLNEPRRAFENKLKALPDMEEHGFTVRPIQSRLEKMLSMKDSHSQLEDRSKNAKRKLSDATHKLDEIDESISQLNMELQELLTKKETRDLEVAKLQKTRDSIKESMQKAKIDFERVIAAPWKSKSTM</sequence>
<feature type="compositionally biased region" description="Polar residues" evidence="3">
    <location>
        <begin position="191"/>
        <end position="210"/>
    </location>
</feature>
<dbReference type="AlphaFoldDB" id="A0A7J6W0Z7"/>
<feature type="domain" description="Agenet" evidence="4">
    <location>
        <begin position="72"/>
        <end position="126"/>
    </location>
</feature>
<evidence type="ECO:0000256" key="1">
    <source>
        <dbReference type="ARBA" id="ARBA00022448"/>
    </source>
</evidence>
<dbReference type="OrthoDB" id="687110at2759"/>
<comment type="caution">
    <text evidence="5">The sequence shown here is derived from an EMBL/GenBank/DDBJ whole genome shotgun (WGS) entry which is preliminary data.</text>
</comment>
<feature type="compositionally biased region" description="Basic and acidic residues" evidence="3">
    <location>
        <begin position="307"/>
        <end position="318"/>
    </location>
</feature>
<proteinExistence type="predicted"/>
<dbReference type="PANTHER" id="PTHR31917:SF80">
    <property type="entry name" value="AGENET DOMAIN-CONTAINING PROTEIN-RELATED"/>
    <property type="match status" value="1"/>
</dbReference>
<feature type="region of interest" description="Disordered" evidence="3">
    <location>
        <begin position="305"/>
        <end position="363"/>
    </location>
</feature>
<gene>
    <name evidence="5" type="ORF">FRX31_019991</name>
</gene>
<dbReference type="InterPro" id="IPR014002">
    <property type="entry name" value="Agenet_dom_plant"/>
</dbReference>
<evidence type="ECO:0000313" key="6">
    <source>
        <dbReference type="Proteomes" id="UP000554482"/>
    </source>
</evidence>
<feature type="region of interest" description="Disordered" evidence="3">
    <location>
        <begin position="186"/>
        <end position="214"/>
    </location>
</feature>
<keyword evidence="1" id="KW-0813">Transport</keyword>
<dbReference type="PANTHER" id="PTHR31917">
    <property type="entry name" value="AGENET DOMAIN-CONTAINING PROTEIN-RELATED"/>
    <property type="match status" value="1"/>
</dbReference>
<dbReference type="EMBL" id="JABWDY010024208">
    <property type="protein sequence ID" value="KAF5190428.1"/>
    <property type="molecule type" value="Genomic_DNA"/>
</dbReference>
<dbReference type="InterPro" id="IPR007930">
    <property type="entry name" value="DUF724"/>
</dbReference>
<dbReference type="SMART" id="SM00743">
    <property type="entry name" value="Agenet"/>
    <property type="match status" value="2"/>
</dbReference>
<keyword evidence="2" id="KW-0341">Growth regulation</keyword>
<name>A0A7J6W0Z7_THATH</name>
<reference evidence="5 6" key="1">
    <citation type="submission" date="2020-06" db="EMBL/GenBank/DDBJ databases">
        <title>Transcriptomic and genomic resources for Thalictrum thalictroides and T. hernandezii: Facilitating candidate gene discovery in an emerging model plant lineage.</title>
        <authorList>
            <person name="Arias T."/>
            <person name="Riano-Pachon D.M."/>
            <person name="Di Stilio V.S."/>
        </authorList>
    </citation>
    <scope>NUCLEOTIDE SEQUENCE [LARGE SCALE GENOMIC DNA]</scope>
    <source>
        <strain evidence="6">cv. WT478/WT964</strain>
        <tissue evidence="5">Leaves</tissue>
    </source>
</reference>
<dbReference type="InterPro" id="IPR008395">
    <property type="entry name" value="Agenet-like_dom"/>
</dbReference>
<dbReference type="Proteomes" id="UP000554482">
    <property type="component" value="Unassembled WGS sequence"/>
</dbReference>
<evidence type="ECO:0000259" key="4">
    <source>
        <dbReference type="SMART" id="SM00743"/>
    </source>
</evidence>
<dbReference type="CDD" id="cd20406">
    <property type="entry name" value="Tudor_Agenet_AtDUF_rpt2_4"/>
    <property type="match status" value="1"/>
</dbReference>
<organism evidence="5 6">
    <name type="scientific">Thalictrum thalictroides</name>
    <name type="common">Rue-anemone</name>
    <name type="synonym">Anemone thalictroides</name>
    <dbReference type="NCBI Taxonomy" id="46969"/>
    <lineage>
        <taxon>Eukaryota</taxon>
        <taxon>Viridiplantae</taxon>
        <taxon>Streptophyta</taxon>
        <taxon>Embryophyta</taxon>
        <taxon>Tracheophyta</taxon>
        <taxon>Spermatophyta</taxon>
        <taxon>Magnoliopsida</taxon>
        <taxon>Ranunculales</taxon>
        <taxon>Ranunculaceae</taxon>
        <taxon>Thalictroideae</taxon>
        <taxon>Thalictrum</taxon>
    </lineage>
</organism>
<accession>A0A7J6W0Z7</accession>